<sequence>MDLLDSYENPLLALDSANDRTLVIFLSLPILFPPRPSRYSKDSSLPNVKNISQTLVYRFPDGTNLSEALQQCESDGMIQPGLITIGNRRNIKADLIPIKIILRRLLNQMQFCLLCIIFVQSLITASKHDSVIVCRSNNSQYTLPEVIVILREQESLDELWTMELYIQEELNVRALKLDTDKNSFGVSLHEEPDHRIEGRLKRTLTDEQFQ</sequence>
<gene>
    <name evidence="1" type="ORF">OUZ56_005962</name>
</gene>
<dbReference type="Proteomes" id="UP001234178">
    <property type="component" value="Unassembled WGS sequence"/>
</dbReference>
<protein>
    <submittedName>
        <fullName evidence="1">Uncharacterized protein</fullName>
    </submittedName>
</protein>
<dbReference type="EMBL" id="JAOYFB010000001">
    <property type="protein sequence ID" value="KAK4004220.1"/>
    <property type="molecule type" value="Genomic_DNA"/>
</dbReference>
<organism evidence="1 2">
    <name type="scientific">Daphnia magna</name>
    <dbReference type="NCBI Taxonomy" id="35525"/>
    <lineage>
        <taxon>Eukaryota</taxon>
        <taxon>Metazoa</taxon>
        <taxon>Ecdysozoa</taxon>
        <taxon>Arthropoda</taxon>
        <taxon>Crustacea</taxon>
        <taxon>Branchiopoda</taxon>
        <taxon>Diplostraca</taxon>
        <taxon>Cladocera</taxon>
        <taxon>Anomopoda</taxon>
        <taxon>Daphniidae</taxon>
        <taxon>Daphnia</taxon>
    </lineage>
</organism>
<evidence type="ECO:0000313" key="2">
    <source>
        <dbReference type="Proteomes" id="UP001234178"/>
    </source>
</evidence>
<accession>A0ABQ9YU89</accession>
<name>A0ABQ9YU89_9CRUS</name>
<proteinExistence type="predicted"/>
<evidence type="ECO:0000313" key="1">
    <source>
        <dbReference type="EMBL" id="KAK4004220.1"/>
    </source>
</evidence>
<keyword evidence="2" id="KW-1185">Reference proteome</keyword>
<reference evidence="1 2" key="1">
    <citation type="journal article" date="2023" name="Nucleic Acids Res.">
        <title>The hologenome of Daphnia magna reveals possible DNA methylation and microbiome-mediated evolution of the host genome.</title>
        <authorList>
            <person name="Chaturvedi A."/>
            <person name="Li X."/>
            <person name="Dhandapani V."/>
            <person name="Marshall H."/>
            <person name="Kissane S."/>
            <person name="Cuenca-Cambronero M."/>
            <person name="Asole G."/>
            <person name="Calvet F."/>
            <person name="Ruiz-Romero M."/>
            <person name="Marangio P."/>
            <person name="Guigo R."/>
            <person name="Rago D."/>
            <person name="Mirbahai L."/>
            <person name="Eastwood N."/>
            <person name="Colbourne J.K."/>
            <person name="Zhou J."/>
            <person name="Mallon E."/>
            <person name="Orsini L."/>
        </authorList>
    </citation>
    <scope>NUCLEOTIDE SEQUENCE [LARGE SCALE GENOMIC DNA]</scope>
    <source>
        <strain evidence="1">LRV0_1</strain>
    </source>
</reference>
<comment type="caution">
    <text evidence="1">The sequence shown here is derived from an EMBL/GenBank/DDBJ whole genome shotgun (WGS) entry which is preliminary data.</text>
</comment>